<reference evidence="4 5" key="1">
    <citation type="submission" date="2017-10" db="EMBL/GenBank/DDBJ databases">
        <title>Sequencing the genomes of 1000 actinobacteria strains.</title>
        <authorList>
            <person name="Klenk H.-P."/>
        </authorList>
    </citation>
    <scope>NUCLEOTIDE SEQUENCE [LARGE SCALE GENOMIC DNA]</scope>
    <source>
        <strain evidence="4 5">DSM 20688</strain>
    </source>
</reference>
<accession>A0A2A9DLV8</accession>
<dbReference type="InterPro" id="IPR025711">
    <property type="entry name" value="PepSY"/>
</dbReference>
<protein>
    <submittedName>
        <fullName evidence="4">Peptidase YpeB-like protein</fullName>
    </submittedName>
</protein>
<dbReference type="STRING" id="1724.GCA_001044175_00090"/>
<feature type="chain" id="PRO_5039605996" evidence="2">
    <location>
        <begin position="23"/>
        <end position="182"/>
    </location>
</feature>
<dbReference type="AlphaFoldDB" id="A0A2A9DLV8"/>
<feature type="compositionally biased region" description="Low complexity" evidence="1">
    <location>
        <begin position="36"/>
        <end position="54"/>
    </location>
</feature>
<keyword evidence="5" id="KW-1185">Reference proteome</keyword>
<dbReference type="Pfam" id="PF03413">
    <property type="entry name" value="PepSY"/>
    <property type="match status" value="2"/>
</dbReference>
<gene>
    <name evidence="4" type="ORF">ATK06_0644</name>
</gene>
<evidence type="ECO:0000259" key="3">
    <source>
        <dbReference type="Pfam" id="PF03413"/>
    </source>
</evidence>
<evidence type="ECO:0000256" key="2">
    <source>
        <dbReference type="SAM" id="SignalP"/>
    </source>
</evidence>
<dbReference type="PROSITE" id="PS51257">
    <property type="entry name" value="PROKAR_LIPOPROTEIN"/>
    <property type="match status" value="1"/>
</dbReference>
<proteinExistence type="predicted"/>
<dbReference type="Proteomes" id="UP000221653">
    <property type="component" value="Unassembled WGS sequence"/>
</dbReference>
<feature type="region of interest" description="Disordered" evidence="1">
    <location>
        <begin position="36"/>
        <end position="59"/>
    </location>
</feature>
<feature type="domain" description="PepSY" evidence="3">
    <location>
        <begin position="130"/>
        <end position="175"/>
    </location>
</feature>
<dbReference type="RefSeq" id="WP_048378779.1">
    <property type="nucleotide sequence ID" value="NZ_LDYE01000001.1"/>
</dbReference>
<feature type="signal peptide" evidence="2">
    <location>
        <begin position="1"/>
        <end position="22"/>
    </location>
</feature>
<comment type="caution">
    <text evidence="4">The sequence shown here is derived from an EMBL/GenBank/DDBJ whole genome shotgun (WGS) entry which is preliminary data.</text>
</comment>
<evidence type="ECO:0000313" key="5">
    <source>
        <dbReference type="Proteomes" id="UP000221653"/>
    </source>
</evidence>
<dbReference type="OrthoDB" id="4415534at2"/>
<feature type="domain" description="PepSY" evidence="3">
    <location>
        <begin position="62"/>
        <end position="106"/>
    </location>
</feature>
<name>A0A2A9DLV8_9CORY</name>
<dbReference type="EMBL" id="PDJF01000001">
    <property type="protein sequence ID" value="PFG27574.1"/>
    <property type="molecule type" value="Genomic_DNA"/>
</dbReference>
<evidence type="ECO:0000256" key="1">
    <source>
        <dbReference type="SAM" id="MobiDB-lite"/>
    </source>
</evidence>
<sequence length="182" mass="19076">MTTSRIIASVTVAGALFLTACSGDSTTETVTVSQSSEAATSASSAASSTSAAAANKGGDQKSVEDAIDAALDQVDGTVVSVDREDNSNSYEIQIVAGEETVELRVDGTSVTEQERERDEDDIRAAQEAIVSVKDALAEAFAAHPDAHLDNIELDRENGELRWEVDLEDASGNDIVDLVVKSQ</sequence>
<dbReference type="Gene3D" id="3.10.450.40">
    <property type="match status" value="2"/>
</dbReference>
<organism evidence="4 5">
    <name type="scientific">Corynebacterium renale</name>
    <dbReference type="NCBI Taxonomy" id="1724"/>
    <lineage>
        <taxon>Bacteria</taxon>
        <taxon>Bacillati</taxon>
        <taxon>Actinomycetota</taxon>
        <taxon>Actinomycetes</taxon>
        <taxon>Mycobacteriales</taxon>
        <taxon>Corynebacteriaceae</taxon>
        <taxon>Corynebacterium</taxon>
    </lineage>
</organism>
<keyword evidence="2" id="KW-0732">Signal</keyword>
<evidence type="ECO:0000313" key="4">
    <source>
        <dbReference type="EMBL" id="PFG27574.1"/>
    </source>
</evidence>